<feature type="repeat" description="WD" evidence="3">
    <location>
        <begin position="920"/>
        <end position="961"/>
    </location>
</feature>
<dbReference type="InterPro" id="IPR019775">
    <property type="entry name" value="WD40_repeat_CS"/>
</dbReference>
<protein>
    <recommendedName>
        <fullName evidence="5">Novel STAND NTPase 1 domain-containing protein</fullName>
    </recommendedName>
</protein>
<evidence type="ECO:0000256" key="3">
    <source>
        <dbReference type="PROSITE-ProRule" id="PRU00221"/>
    </source>
</evidence>
<dbReference type="PANTHER" id="PTHR19879">
    <property type="entry name" value="TRANSCRIPTION INITIATION FACTOR TFIID"/>
    <property type="match status" value="1"/>
</dbReference>
<name>A0ABS1M333_9NOCA</name>
<evidence type="ECO:0000256" key="2">
    <source>
        <dbReference type="ARBA" id="ARBA00022737"/>
    </source>
</evidence>
<dbReference type="PANTHER" id="PTHR19879:SF9">
    <property type="entry name" value="TRANSCRIPTION INITIATION FACTOR TFIID SUBUNIT 5"/>
    <property type="match status" value="1"/>
</dbReference>
<feature type="transmembrane region" description="Helical" evidence="4">
    <location>
        <begin position="495"/>
        <end position="512"/>
    </location>
</feature>
<evidence type="ECO:0000313" key="7">
    <source>
        <dbReference type="Proteomes" id="UP000602198"/>
    </source>
</evidence>
<feature type="repeat" description="WD" evidence="3">
    <location>
        <begin position="1154"/>
        <end position="1186"/>
    </location>
</feature>
<dbReference type="SMART" id="SM00320">
    <property type="entry name" value="WD40"/>
    <property type="match status" value="7"/>
</dbReference>
<reference evidence="6 7" key="1">
    <citation type="submission" date="2021-01" db="EMBL/GenBank/DDBJ databases">
        <title>WGS of actinomycetes isolated from Thailand.</title>
        <authorList>
            <person name="Thawai C."/>
        </authorList>
    </citation>
    <scope>NUCLEOTIDE SEQUENCE [LARGE SCALE GENOMIC DNA]</scope>
    <source>
        <strain evidence="6 7">LPG 2</strain>
    </source>
</reference>
<feature type="domain" description="Novel STAND NTPase 1" evidence="5">
    <location>
        <begin position="82"/>
        <end position="447"/>
    </location>
</feature>
<dbReference type="InterPro" id="IPR027417">
    <property type="entry name" value="P-loop_NTPase"/>
</dbReference>
<dbReference type="Gene3D" id="2.130.10.10">
    <property type="entry name" value="YVTN repeat-like/Quinoprotein amine dehydrogenase"/>
    <property type="match status" value="4"/>
</dbReference>
<comment type="caution">
    <text evidence="6">The sequence shown here is derived from an EMBL/GenBank/DDBJ whole genome shotgun (WGS) entry which is preliminary data.</text>
</comment>
<evidence type="ECO:0000259" key="5">
    <source>
        <dbReference type="Pfam" id="PF20703"/>
    </source>
</evidence>
<dbReference type="SUPFAM" id="SSF50978">
    <property type="entry name" value="WD40 repeat-like"/>
    <property type="match status" value="1"/>
</dbReference>
<keyword evidence="4" id="KW-0472">Membrane</keyword>
<sequence>MRAAQGNRPGGASAQRISDWKAGRNVPARFESLLPVVLTLVELARKAGSPLSRQLAEPKEWQRLWHAATTWVPEADAESACPYLGLTSYRAENHRLFFGRADATAELAALVRETAGAGIVIVVGASGAGKSSLLAAGLVPTLSGWEASSFTPGAHPLAELGSFEPRADGVPRLLIVDQFEELFTTCDDERERTEFLATLHRYATRAEDPVTVVVALRADFYAHCLNYRTLQDSLEHRSFLLGPMRLDELAQAVSGPARAAGLELEPGLEELVITELCGAGEHHDQRSYDPGALPLLSHVMAATWQHREGRRLTVVGYRKAGGVTGSVAETAEQAWLELSGGQQKAAARMLLGLVAVGQDSLDTRRSGTRSDLLRRAADQEDAGAALELLVRTRLITLDAESVTLTHEIVLRAWPRLRGWIEEDRVGYLVRQRLDVDAAEWAAQERDSSLLYRGTRLRNALDHAGPAPIDPLARDFLAESTATRARTRRRSSRTRTVLGLLGVVLLILGFAAYTQTQLARKQLDDKNFAAILATADRIQSSDPSLAAQLYLVAQRLRPASAEVQSRILQTQNMTLVRTTPLGGDGIWDMTYRPDGVLATVDTYNKLQLWDVSTPRLPRRLSALADEVTGVEFSIDRSLMATGYGADIRLWDIREPTAPRELGRLQTSAPQGAAQMTFIGDGRTLAVLTTVSFTLWDLSDPTAPVAGSPHQLFDDTPTEDGPVILGRIDADPTGNLLAISANRDSDSLIEAIQLWDVSNRTAPVKLIDRLITTDVTLGDVAFAPGGTLLAIGTNATSVLPMGNTNGTVELWDLTEPNRPRQTRAPLETGSGDAPTLAFTADGNTLAVGSGPSLNLWNMTDPAYPVPVMGESTIGAGICHVITTSYDCAGSARDLAFTSDGRNLFSHRTSGDLLIWSLPPSVLTGHAGYLTPPLFDASGDRMVTMSTDGRIIVWDMRNRRQPARVGTYRMPPDFYSTALSPDGGTLLVSSSEPMKTFVLDLSDASRIRLLGQWPLPQDDSSPPYPSGDWRIMAKIHEDETVRLWDLSERTRPVSLTTLDIDTEPMWVATDFQNRTLTVQQLANEPGGAHTLLVTSWDVEDPAHPVKLADAVRFPTDVPNTRAYATPDPRVLVVVSDEALQSWDVGDPAHPRALGDPFTAHTSAVNSLGFTTDGHTMLTAGSDGTLQLWDYTDPTQPRPKADLTAGHGKNYWSAAVHPAGGIAIGASSGGALRLWNFDRQHAAERICAITGDAWTEKLWQRYLPQISYDPPCD</sequence>
<dbReference type="InterPro" id="IPR036322">
    <property type="entry name" value="WD40_repeat_dom_sf"/>
</dbReference>
<keyword evidence="4" id="KW-1133">Transmembrane helix</keyword>
<evidence type="ECO:0000313" key="6">
    <source>
        <dbReference type="EMBL" id="MBL1075078.1"/>
    </source>
</evidence>
<organism evidence="6 7">
    <name type="scientific">Nocardia acididurans</name>
    <dbReference type="NCBI Taxonomy" id="2802282"/>
    <lineage>
        <taxon>Bacteria</taxon>
        <taxon>Bacillati</taxon>
        <taxon>Actinomycetota</taxon>
        <taxon>Actinomycetes</taxon>
        <taxon>Mycobacteriales</taxon>
        <taxon>Nocardiaceae</taxon>
        <taxon>Nocardia</taxon>
    </lineage>
</organism>
<gene>
    <name evidence="6" type="ORF">JK358_11805</name>
</gene>
<dbReference type="InterPro" id="IPR049052">
    <property type="entry name" value="nSTAND1"/>
</dbReference>
<dbReference type="PROSITE" id="PS00678">
    <property type="entry name" value="WD_REPEATS_1"/>
    <property type="match status" value="1"/>
</dbReference>
<keyword evidence="2" id="KW-0677">Repeat</keyword>
<dbReference type="Pfam" id="PF00400">
    <property type="entry name" value="WD40"/>
    <property type="match status" value="1"/>
</dbReference>
<dbReference type="SUPFAM" id="SSF52540">
    <property type="entry name" value="P-loop containing nucleoside triphosphate hydrolases"/>
    <property type="match status" value="1"/>
</dbReference>
<keyword evidence="7" id="KW-1185">Reference proteome</keyword>
<dbReference type="PROSITE" id="PS50294">
    <property type="entry name" value="WD_REPEATS_REGION"/>
    <property type="match status" value="2"/>
</dbReference>
<evidence type="ECO:0000256" key="4">
    <source>
        <dbReference type="SAM" id="Phobius"/>
    </source>
</evidence>
<evidence type="ECO:0000256" key="1">
    <source>
        <dbReference type="ARBA" id="ARBA00022574"/>
    </source>
</evidence>
<dbReference type="Pfam" id="PF20703">
    <property type="entry name" value="nSTAND1"/>
    <property type="match status" value="1"/>
</dbReference>
<dbReference type="InterPro" id="IPR015943">
    <property type="entry name" value="WD40/YVTN_repeat-like_dom_sf"/>
</dbReference>
<keyword evidence="4" id="KW-0812">Transmembrane</keyword>
<proteinExistence type="predicted"/>
<accession>A0ABS1M333</accession>
<dbReference type="PROSITE" id="PS50082">
    <property type="entry name" value="WD_REPEATS_2"/>
    <property type="match status" value="2"/>
</dbReference>
<keyword evidence="1 3" id="KW-0853">WD repeat</keyword>
<dbReference type="SUPFAM" id="SSF101908">
    <property type="entry name" value="Putative isomerase YbhE"/>
    <property type="match status" value="1"/>
</dbReference>
<dbReference type="RefSeq" id="WP_201946739.1">
    <property type="nucleotide sequence ID" value="NZ_JAERRJ010000004.1"/>
</dbReference>
<dbReference type="InterPro" id="IPR001680">
    <property type="entry name" value="WD40_rpt"/>
</dbReference>
<dbReference type="Proteomes" id="UP000602198">
    <property type="component" value="Unassembled WGS sequence"/>
</dbReference>
<dbReference type="EMBL" id="JAERRJ010000004">
    <property type="protein sequence ID" value="MBL1075078.1"/>
    <property type="molecule type" value="Genomic_DNA"/>
</dbReference>